<evidence type="ECO:0000313" key="1">
    <source>
        <dbReference type="EMBL" id="KAL3855148.1"/>
    </source>
</evidence>
<gene>
    <name evidence="1" type="ORF">ACJMK2_014373</name>
</gene>
<comment type="caution">
    <text evidence="1">The sequence shown here is derived from an EMBL/GenBank/DDBJ whole genome shotgun (WGS) entry which is preliminary data.</text>
</comment>
<keyword evidence="2" id="KW-1185">Reference proteome</keyword>
<reference evidence="1 2" key="1">
    <citation type="submission" date="2024-11" db="EMBL/GenBank/DDBJ databases">
        <title>Chromosome-level genome assembly of the freshwater bivalve Anodonta woodiana.</title>
        <authorList>
            <person name="Chen X."/>
        </authorList>
    </citation>
    <scope>NUCLEOTIDE SEQUENCE [LARGE SCALE GENOMIC DNA]</scope>
    <source>
        <strain evidence="1">MN2024</strain>
        <tissue evidence="1">Gills</tissue>
    </source>
</reference>
<dbReference type="AlphaFoldDB" id="A0ABD3V3I6"/>
<name>A0ABD3V3I6_SINWO</name>
<proteinExistence type="predicted"/>
<evidence type="ECO:0000313" key="2">
    <source>
        <dbReference type="Proteomes" id="UP001634394"/>
    </source>
</evidence>
<dbReference type="EMBL" id="JBJQND010000014">
    <property type="protein sequence ID" value="KAL3855148.1"/>
    <property type="molecule type" value="Genomic_DNA"/>
</dbReference>
<organism evidence="1 2">
    <name type="scientific">Sinanodonta woodiana</name>
    <name type="common">Chinese pond mussel</name>
    <name type="synonym">Anodonta woodiana</name>
    <dbReference type="NCBI Taxonomy" id="1069815"/>
    <lineage>
        <taxon>Eukaryota</taxon>
        <taxon>Metazoa</taxon>
        <taxon>Spiralia</taxon>
        <taxon>Lophotrochozoa</taxon>
        <taxon>Mollusca</taxon>
        <taxon>Bivalvia</taxon>
        <taxon>Autobranchia</taxon>
        <taxon>Heteroconchia</taxon>
        <taxon>Palaeoheterodonta</taxon>
        <taxon>Unionida</taxon>
        <taxon>Unionoidea</taxon>
        <taxon>Unionidae</taxon>
        <taxon>Unioninae</taxon>
        <taxon>Sinanodonta</taxon>
    </lineage>
</organism>
<sequence length="112" mass="12606">MGNCGLATVYTGMGNSVVVSHCDRDGKLWSYHIIHRDGILVLSQCAQGWEYVWSYRIIHMGWETGFIIVYTGMGNSAVLLQYTHGMANWSYYSIHRDGKQCGYITVYTGIGN</sequence>
<accession>A0ABD3V3I6</accession>
<protein>
    <submittedName>
        <fullName evidence="1">Uncharacterized protein</fullName>
    </submittedName>
</protein>
<dbReference type="Proteomes" id="UP001634394">
    <property type="component" value="Unassembled WGS sequence"/>
</dbReference>